<accession>A0ABY7Q9S7</accession>
<evidence type="ECO:0000313" key="2">
    <source>
        <dbReference type="Proteomes" id="UP001212821"/>
    </source>
</evidence>
<keyword evidence="2" id="KW-1185">Reference proteome</keyword>
<protein>
    <submittedName>
        <fullName evidence="1">Uncharacterized protein</fullName>
    </submittedName>
</protein>
<dbReference type="EMBL" id="CP115450">
    <property type="protein sequence ID" value="WBP89490.1"/>
    <property type="molecule type" value="Genomic_DNA"/>
</dbReference>
<gene>
    <name evidence="1" type="ORF">O1G21_29065</name>
</gene>
<dbReference type="RefSeq" id="WP_270147824.1">
    <property type="nucleotide sequence ID" value="NZ_CP115450.1"/>
</dbReference>
<name>A0ABY7Q9S7_9ACTN</name>
<dbReference type="Proteomes" id="UP001212821">
    <property type="component" value="Chromosome"/>
</dbReference>
<evidence type="ECO:0000313" key="1">
    <source>
        <dbReference type="EMBL" id="WBP89490.1"/>
    </source>
</evidence>
<sequence length="129" mass="13852">MTTAFTIPGTTRYHLDANCPALDSARLTHSGVFRTTDTADFTPCLVCASTAATEWTLTSENLGELLELVGPSKPHWAPLPAEALGVSTQIDGLTIWAHNGQPRTVARYGDTITRQPGGTWTVTRVEARA</sequence>
<organism evidence="1 2">
    <name type="scientific">Kitasatospora cathayae</name>
    <dbReference type="NCBI Taxonomy" id="3004092"/>
    <lineage>
        <taxon>Bacteria</taxon>
        <taxon>Bacillati</taxon>
        <taxon>Actinomycetota</taxon>
        <taxon>Actinomycetes</taxon>
        <taxon>Kitasatosporales</taxon>
        <taxon>Streptomycetaceae</taxon>
        <taxon>Kitasatospora</taxon>
    </lineage>
</organism>
<reference evidence="2" key="1">
    <citation type="submission" date="2022-12" db="EMBL/GenBank/DDBJ databases">
        <authorList>
            <person name="Mo P."/>
        </authorList>
    </citation>
    <scope>NUCLEOTIDE SEQUENCE [LARGE SCALE GENOMIC DNA]</scope>
    <source>
        <strain evidence="2">HUAS 3-15</strain>
    </source>
</reference>
<proteinExistence type="predicted"/>